<dbReference type="AlphaFoldDB" id="A0AAD9ZRW0"/>
<reference evidence="1" key="1">
    <citation type="journal article" date="2023" name="Plant J.">
        <title>Genome sequences and population genomics provide insights into the demographic history, inbreeding, and mutation load of two 'living fossil' tree species of Dipteronia.</title>
        <authorList>
            <person name="Feng Y."/>
            <person name="Comes H.P."/>
            <person name="Chen J."/>
            <person name="Zhu S."/>
            <person name="Lu R."/>
            <person name="Zhang X."/>
            <person name="Li P."/>
            <person name="Qiu J."/>
            <person name="Olsen K.M."/>
            <person name="Qiu Y."/>
        </authorList>
    </citation>
    <scope>NUCLEOTIDE SEQUENCE</scope>
    <source>
        <strain evidence="1">NBL</strain>
    </source>
</reference>
<gene>
    <name evidence="1" type="ORF">Dsin_028352</name>
</gene>
<dbReference type="Proteomes" id="UP001281410">
    <property type="component" value="Unassembled WGS sequence"/>
</dbReference>
<accession>A0AAD9ZRW0</accession>
<comment type="caution">
    <text evidence="1">The sequence shown here is derived from an EMBL/GenBank/DDBJ whole genome shotgun (WGS) entry which is preliminary data.</text>
</comment>
<evidence type="ECO:0000313" key="1">
    <source>
        <dbReference type="EMBL" id="KAK3188791.1"/>
    </source>
</evidence>
<sequence>MIGFSWNVRGLGNPRAFAALRRQVINDCDLTDTGCFGHRLTWNNIRYGKWSNDFGRELQKETYSVCYKITRLDEAGLALVIQDYFSTIFQSSNPSIHNTMTATEGIKSNLSVDKREQLCAVFTPVEVRIAVFDMTSTKTPDLDGFHAIFFQKLWGVLAEEFFRVCLWA</sequence>
<keyword evidence="2" id="KW-1185">Reference proteome</keyword>
<protein>
    <submittedName>
        <fullName evidence="1">Uncharacterized protein</fullName>
    </submittedName>
</protein>
<proteinExistence type="predicted"/>
<name>A0AAD9ZRW0_9ROSI</name>
<dbReference type="EMBL" id="JANJYJ010000009">
    <property type="protein sequence ID" value="KAK3188791.1"/>
    <property type="molecule type" value="Genomic_DNA"/>
</dbReference>
<evidence type="ECO:0000313" key="2">
    <source>
        <dbReference type="Proteomes" id="UP001281410"/>
    </source>
</evidence>
<organism evidence="1 2">
    <name type="scientific">Dipteronia sinensis</name>
    <dbReference type="NCBI Taxonomy" id="43782"/>
    <lineage>
        <taxon>Eukaryota</taxon>
        <taxon>Viridiplantae</taxon>
        <taxon>Streptophyta</taxon>
        <taxon>Embryophyta</taxon>
        <taxon>Tracheophyta</taxon>
        <taxon>Spermatophyta</taxon>
        <taxon>Magnoliopsida</taxon>
        <taxon>eudicotyledons</taxon>
        <taxon>Gunneridae</taxon>
        <taxon>Pentapetalae</taxon>
        <taxon>rosids</taxon>
        <taxon>malvids</taxon>
        <taxon>Sapindales</taxon>
        <taxon>Sapindaceae</taxon>
        <taxon>Hippocastanoideae</taxon>
        <taxon>Acereae</taxon>
        <taxon>Dipteronia</taxon>
    </lineage>
</organism>